<comment type="caution">
    <text evidence="2">The sequence shown here is derived from an EMBL/GenBank/DDBJ whole genome shotgun (WGS) entry which is preliminary data.</text>
</comment>
<dbReference type="RefSeq" id="WP_331805978.1">
    <property type="nucleotide sequence ID" value="NZ_JAZHPM010000044.1"/>
</dbReference>
<proteinExistence type="predicted"/>
<keyword evidence="1" id="KW-0472">Membrane</keyword>
<feature type="transmembrane region" description="Helical" evidence="1">
    <location>
        <begin position="103"/>
        <end position="124"/>
    </location>
</feature>
<keyword evidence="1" id="KW-0812">Transmembrane</keyword>
<reference evidence="2 3" key="1">
    <citation type="submission" date="2024-01" db="EMBL/GenBank/DDBJ databases">
        <title>Survival strategy associated with biotechnological potential of Virgibacillus dokdonensis T4.6 isolated from salt-fermented shrimp paste.</title>
        <authorList>
            <person name="Doan T.V."/>
            <person name="Quach N.T."/>
            <person name="Phi Q.-T."/>
        </authorList>
    </citation>
    <scope>NUCLEOTIDE SEQUENCE [LARGE SCALE GENOMIC DNA]</scope>
    <source>
        <strain evidence="2 3">T4.6</strain>
    </source>
</reference>
<protein>
    <submittedName>
        <fullName evidence="2">Uncharacterized protein</fullName>
    </submittedName>
</protein>
<accession>A0ABU7VKU6</accession>
<dbReference type="Proteomes" id="UP001356080">
    <property type="component" value="Unassembled WGS sequence"/>
</dbReference>
<evidence type="ECO:0000313" key="2">
    <source>
        <dbReference type="EMBL" id="MEF2293877.1"/>
    </source>
</evidence>
<keyword evidence="3" id="KW-1185">Reference proteome</keyword>
<keyword evidence="1" id="KW-1133">Transmembrane helix</keyword>
<sequence>MNKKLKDVIKKIQTRSALSPRSKFNVSQTKRKFLFIVFFVIFLIINTYLYGLLYYNYLPWKTNLATTLGVFIVYFFLLVPLTAFVAEKLSIYLLYKGLGKQRWFLIFIVILIIAASILFSFKIIKENSEKSLGSILDYNTANFQSLIIDIEYESRNVNDVNKLVDFLDQYKIKKMKEHEWNSDVSKEEGIHITIYTKNGSIGLGIYENRLVHYNSGNYYNVTNAPIDIDYLKDIIN</sequence>
<organism evidence="2 3">
    <name type="scientific">Virgibacillus dokdonensis</name>
    <dbReference type="NCBI Taxonomy" id="302167"/>
    <lineage>
        <taxon>Bacteria</taxon>
        <taxon>Bacillati</taxon>
        <taxon>Bacillota</taxon>
        <taxon>Bacilli</taxon>
        <taxon>Bacillales</taxon>
        <taxon>Bacillaceae</taxon>
        <taxon>Virgibacillus</taxon>
    </lineage>
</organism>
<evidence type="ECO:0000313" key="3">
    <source>
        <dbReference type="Proteomes" id="UP001356080"/>
    </source>
</evidence>
<feature type="transmembrane region" description="Helical" evidence="1">
    <location>
        <begin position="33"/>
        <end position="55"/>
    </location>
</feature>
<feature type="transmembrane region" description="Helical" evidence="1">
    <location>
        <begin position="67"/>
        <end position="91"/>
    </location>
</feature>
<gene>
    <name evidence="2" type="ORF">V2W34_17950</name>
</gene>
<evidence type="ECO:0000256" key="1">
    <source>
        <dbReference type="SAM" id="Phobius"/>
    </source>
</evidence>
<name>A0ABU7VKU6_9BACI</name>
<dbReference type="EMBL" id="JAZHPM010000044">
    <property type="protein sequence ID" value="MEF2293877.1"/>
    <property type="molecule type" value="Genomic_DNA"/>
</dbReference>